<keyword evidence="5" id="KW-0408">Iron</keyword>
<dbReference type="InterPro" id="IPR007197">
    <property type="entry name" value="rSAM"/>
</dbReference>
<dbReference type="SUPFAM" id="SSF102114">
    <property type="entry name" value="Radical SAM enzymes"/>
    <property type="match status" value="1"/>
</dbReference>
<evidence type="ECO:0000256" key="3">
    <source>
        <dbReference type="ARBA" id="ARBA00022723"/>
    </source>
</evidence>
<dbReference type="Pfam" id="PF04055">
    <property type="entry name" value="Radical_SAM"/>
    <property type="match status" value="1"/>
</dbReference>
<dbReference type="InterPro" id="IPR058240">
    <property type="entry name" value="rSAM_sf"/>
</dbReference>
<evidence type="ECO:0000256" key="8">
    <source>
        <dbReference type="ARBA" id="ARBA00023150"/>
    </source>
</evidence>
<gene>
    <name evidence="10" type="primary">moaA</name>
    <name evidence="10" type="ORF">GCM10011312_15160</name>
</gene>
<dbReference type="GO" id="GO:0051539">
    <property type="term" value="F:4 iron, 4 sulfur cluster binding"/>
    <property type="evidence" value="ECO:0007669"/>
    <property type="project" value="UniProtKB-KW"/>
</dbReference>
<dbReference type="EMBL" id="BMGK01000005">
    <property type="protein sequence ID" value="GGD92318.1"/>
    <property type="molecule type" value="Genomic_DNA"/>
</dbReference>
<dbReference type="Proteomes" id="UP000652231">
    <property type="component" value="Unassembled WGS sequence"/>
</dbReference>
<dbReference type="InterPro" id="IPR010505">
    <property type="entry name" value="MoaA_twitch"/>
</dbReference>
<evidence type="ECO:0000256" key="4">
    <source>
        <dbReference type="ARBA" id="ARBA00022741"/>
    </source>
</evidence>
<reference evidence="10" key="2">
    <citation type="submission" date="2020-09" db="EMBL/GenBank/DDBJ databases">
        <authorList>
            <person name="Sun Q."/>
            <person name="Zhou Y."/>
        </authorList>
    </citation>
    <scope>NUCLEOTIDE SEQUENCE</scope>
    <source>
        <strain evidence="10">CGMCC 1.12924</strain>
    </source>
</reference>
<dbReference type="CDD" id="cd21117">
    <property type="entry name" value="Twitch_MoaA"/>
    <property type="match status" value="1"/>
</dbReference>
<dbReference type="GO" id="GO:0046872">
    <property type="term" value="F:metal ion binding"/>
    <property type="evidence" value="ECO:0007669"/>
    <property type="project" value="UniProtKB-KW"/>
</dbReference>
<evidence type="ECO:0000256" key="7">
    <source>
        <dbReference type="ARBA" id="ARBA00023134"/>
    </source>
</evidence>
<evidence type="ECO:0000256" key="5">
    <source>
        <dbReference type="ARBA" id="ARBA00023004"/>
    </source>
</evidence>
<evidence type="ECO:0000256" key="6">
    <source>
        <dbReference type="ARBA" id="ARBA00023014"/>
    </source>
</evidence>
<dbReference type="CDD" id="cd01335">
    <property type="entry name" value="Radical_SAM"/>
    <property type="match status" value="1"/>
</dbReference>
<keyword evidence="8" id="KW-0501">Molybdenum cofactor biosynthesis</keyword>
<dbReference type="GO" id="GO:0061798">
    <property type="term" value="F:GTP 3',8'-cyclase activity"/>
    <property type="evidence" value="ECO:0007669"/>
    <property type="project" value="TreeGrafter"/>
</dbReference>
<keyword evidence="2" id="KW-0949">S-adenosyl-L-methionine</keyword>
<sequence>MSADEIETIAETFVKLGVKKIRLTGGEPLLRKDFESILLKLAKFPVSLAITTNGDKVNKFIELFKTTGLNSLNISLDTLNREKFKSITKRDKFDQVMNNINLLLENDFHVKINMVVMKGINDGEILKFVEWTKHKPIHVRFIEFMPFDKNQWNKESVFTFEEMLDVISKEYSFIKMKDKFNDTAKKFKPLGHEGTFAVISTMSQPFCNTCNRMRLTADGKMKNCLFSKGEADILGALRNGEDITPLIKMNILSKAKKLGGQFEGDFKKIDTQNIDNRSMIKIGG</sequence>
<keyword evidence="7" id="KW-0342">GTP-binding</keyword>
<dbReference type="GO" id="GO:0005525">
    <property type="term" value="F:GTP binding"/>
    <property type="evidence" value="ECO:0007669"/>
    <property type="project" value="UniProtKB-KW"/>
</dbReference>
<dbReference type="Gene3D" id="3.20.20.70">
    <property type="entry name" value="Aldolase class I"/>
    <property type="match status" value="1"/>
</dbReference>
<name>A0A8J2Y9J2_9FLAO</name>
<reference evidence="10" key="1">
    <citation type="journal article" date="2014" name="Int. J. Syst. Evol. Microbiol.">
        <title>Complete genome sequence of Corynebacterium casei LMG S-19264T (=DSM 44701T), isolated from a smear-ripened cheese.</title>
        <authorList>
            <consortium name="US DOE Joint Genome Institute (JGI-PGF)"/>
            <person name="Walter F."/>
            <person name="Albersmeier A."/>
            <person name="Kalinowski J."/>
            <person name="Ruckert C."/>
        </authorList>
    </citation>
    <scope>NUCLEOTIDE SEQUENCE</scope>
    <source>
        <strain evidence="10">CGMCC 1.12924</strain>
    </source>
</reference>
<keyword evidence="11" id="KW-1185">Reference proteome</keyword>
<dbReference type="PROSITE" id="PS51918">
    <property type="entry name" value="RADICAL_SAM"/>
    <property type="match status" value="1"/>
</dbReference>
<dbReference type="InterPro" id="IPR050105">
    <property type="entry name" value="MoCo_biosynth_MoaA/MoaC"/>
</dbReference>
<evidence type="ECO:0000256" key="1">
    <source>
        <dbReference type="ARBA" id="ARBA00001966"/>
    </source>
</evidence>
<evidence type="ECO:0000313" key="10">
    <source>
        <dbReference type="EMBL" id="GGD92318.1"/>
    </source>
</evidence>
<keyword evidence="4" id="KW-0547">Nucleotide-binding</keyword>
<evidence type="ECO:0000313" key="11">
    <source>
        <dbReference type="Proteomes" id="UP000652231"/>
    </source>
</evidence>
<evidence type="ECO:0000259" key="9">
    <source>
        <dbReference type="PROSITE" id="PS51918"/>
    </source>
</evidence>
<dbReference type="InterPro" id="IPR013785">
    <property type="entry name" value="Aldolase_TIM"/>
</dbReference>
<comment type="cofactor">
    <cofactor evidence="1">
        <name>[4Fe-4S] cluster</name>
        <dbReference type="ChEBI" id="CHEBI:49883"/>
    </cofactor>
</comment>
<dbReference type="GO" id="GO:0006777">
    <property type="term" value="P:Mo-molybdopterin cofactor biosynthetic process"/>
    <property type="evidence" value="ECO:0007669"/>
    <property type="project" value="UniProtKB-KW"/>
</dbReference>
<dbReference type="PANTHER" id="PTHR22960">
    <property type="entry name" value="MOLYBDOPTERIN COFACTOR SYNTHESIS PROTEIN A"/>
    <property type="match status" value="1"/>
</dbReference>
<dbReference type="AlphaFoldDB" id="A0A8J2Y9J2"/>
<organism evidence="10 11">
    <name type="scientific">Planktosalinus lacus</name>
    <dbReference type="NCBI Taxonomy" id="1526573"/>
    <lineage>
        <taxon>Bacteria</taxon>
        <taxon>Pseudomonadati</taxon>
        <taxon>Bacteroidota</taxon>
        <taxon>Flavobacteriia</taxon>
        <taxon>Flavobacteriales</taxon>
        <taxon>Flavobacteriaceae</taxon>
        <taxon>Planktosalinus</taxon>
    </lineage>
</organism>
<keyword evidence="6" id="KW-0411">Iron-sulfur</keyword>
<comment type="caution">
    <text evidence="10">The sequence shown here is derived from an EMBL/GenBank/DDBJ whole genome shotgun (WGS) entry which is preliminary data.</text>
</comment>
<proteinExistence type="predicted"/>
<accession>A0A8J2Y9J2</accession>
<dbReference type="Pfam" id="PF06463">
    <property type="entry name" value="Mob_synth_C"/>
    <property type="match status" value="1"/>
</dbReference>
<evidence type="ECO:0000256" key="2">
    <source>
        <dbReference type="ARBA" id="ARBA00022691"/>
    </source>
</evidence>
<dbReference type="GO" id="GO:0061799">
    <property type="term" value="F:cyclic pyranopterin monophosphate synthase activity"/>
    <property type="evidence" value="ECO:0007669"/>
    <property type="project" value="TreeGrafter"/>
</dbReference>
<keyword evidence="3" id="KW-0479">Metal-binding</keyword>
<protein>
    <submittedName>
        <fullName evidence="10">GTP 3',8-cyclase</fullName>
    </submittedName>
</protein>
<dbReference type="PANTHER" id="PTHR22960:SF0">
    <property type="entry name" value="MOLYBDENUM COFACTOR BIOSYNTHESIS PROTEIN 1"/>
    <property type="match status" value="1"/>
</dbReference>
<feature type="domain" description="Radical SAM core" evidence="9">
    <location>
        <begin position="1"/>
        <end position="190"/>
    </location>
</feature>